<comment type="caution">
    <text evidence="1">The sequence shown here is derived from an EMBL/GenBank/DDBJ whole genome shotgun (WGS) entry which is preliminary data.</text>
</comment>
<dbReference type="EMBL" id="JEMT01028414">
    <property type="protein sequence ID" value="EXX54828.1"/>
    <property type="molecule type" value="Genomic_DNA"/>
</dbReference>
<keyword evidence="2" id="KW-1185">Reference proteome</keyword>
<gene>
    <name evidence="1" type="ORF">RirG_230960</name>
</gene>
<dbReference type="Proteomes" id="UP000022910">
    <property type="component" value="Unassembled WGS sequence"/>
</dbReference>
<evidence type="ECO:0000313" key="1">
    <source>
        <dbReference type="EMBL" id="EXX54828.1"/>
    </source>
</evidence>
<organism evidence="1 2">
    <name type="scientific">Rhizophagus irregularis (strain DAOM 197198w)</name>
    <name type="common">Glomus intraradices</name>
    <dbReference type="NCBI Taxonomy" id="1432141"/>
    <lineage>
        <taxon>Eukaryota</taxon>
        <taxon>Fungi</taxon>
        <taxon>Fungi incertae sedis</taxon>
        <taxon>Mucoromycota</taxon>
        <taxon>Glomeromycotina</taxon>
        <taxon>Glomeromycetes</taxon>
        <taxon>Glomerales</taxon>
        <taxon>Glomeraceae</taxon>
        <taxon>Rhizophagus</taxon>
    </lineage>
</organism>
<dbReference type="AlphaFoldDB" id="A0A015LJ36"/>
<accession>A0A015LJ36</accession>
<proteinExistence type="predicted"/>
<protein>
    <submittedName>
        <fullName evidence="1">Uncharacterized protein</fullName>
    </submittedName>
</protein>
<reference evidence="1 2" key="1">
    <citation type="submission" date="2014-02" db="EMBL/GenBank/DDBJ databases">
        <title>Single nucleus genome sequencing reveals high similarity among nuclei of an endomycorrhizal fungus.</title>
        <authorList>
            <person name="Lin K."/>
            <person name="Geurts R."/>
            <person name="Zhang Z."/>
            <person name="Limpens E."/>
            <person name="Saunders D.G."/>
            <person name="Mu D."/>
            <person name="Pang E."/>
            <person name="Cao H."/>
            <person name="Cha H."/>
            <person name="Lin T."/>
            <person name="Zhou Q."/>
            <person name="Shang Y."/>
            <person name="Li Y."/>
            <person name="Ivanov S."/>
            <person name="Sharma T."/>
            <person name="Velzen R.V."/>
            <person name="Ruijter N.D."/>
            <person name="Aanen D.K."/>
            <person name="Win J."/>
            <person name="Kamoun S."/>
            <person name="Bisseling T."/>
            <person name="Huang S."/>
        </authorList>
    </citation>
    <scope>NUCLEOTIDE SEQUENCE [LARGE SCALE GENOMIC DNA]</scope>
    <source>
        <strain evidence="2">DAOM197198w</strain>
    </source>
</reference>
<evidence type="ECO:0000313" key="2">
    <source>
        <dbReference type="Proteomes" id="UP000022910"/>
    </source>
</evidence>
<dbReference type="HOGENOM" id="CLU_171278_0_0_1"/>
<name>A0A015LJ36_RHIIW</name>
<sequence length="113" mass="13164">MPAKLNTICYVHNIAERLTQEINNISSRMWNTLLQHHSQFILHPTIDTLLPISLDLKKTAQQINTSTYMQHAPNNFLLSQASDFINSEQWDPTQSRHMFKSKTNLTSFVQEHE</sequence>